<feature type="region of interest" description="Disordered" evidence="1">
    <location>
        <begin position="156"/>
        <end position="176"/>
    </location>
</feature>
<evidence type="ECO:0000256" key="1">
    <source>
        <dbReference type="SAM" id="MobiDB-lite"/>
    </source>
</evidence>
<evidence type="ECO:0000313" key="2">
    <source>
        <dbReference type="EMBL" id="KUG06932.1"/>
    </source>
</evidence>
<dbReference type="Proteomes" id="UP000054223">
    <property type="component" value="Unassembled WGS sequence"/>
</dbReference>
<comment type="caution">
    <text evidence="2">The sequence shown here is derived from an EMBL/GenBank/DDBJ whole genome shotgun (WGS) entry which is preliminary data.</text>
</comment>
<evidence type="ECO:0000313" key="3">
    <source>
        <dbReference type="Proteomes" id="UP000054223"/>
    </source>
</evidence>
<accession>A0A9X0HJ97</accession>
<keyword evidence="3" id="KW-1185">Reference proteome</keyword>
<name>A0A9X0HJ97_SOLP1</name>
<proteinExistence type="predicted"/>
<sequence length="176" mass="15631">MLGFASGFVGAVGVSAWGVAGTSARLGGAVGKVGCWGMGVGALPPGVGALGVVGLLGPVLGGGVLPPPGLVVGAGFPEVSSTLGRGVRGGRTGGVCEAGGGGMLPGVWAGGGVVGTGLLRTGGGVVGAGVFRTGGGVVLTGGGGVFRTGGGGVVRTGGGGVRTGPGGTLGGAEGGG</sequence>
<dbReference type="AlphaFoldDB" id="A0A9X0HJ97"/>
<reference evidence="2 3" key="1">
    <citation type="submission" date="2015-11" db="EMBL/GenBank/DDBJ databases">
        <title>Solirubrum puertoriconensis gen. nov. an environmental bacteria isolated in Puerto Rico.</title>
        <authorList>
            <person name="Cuebas-Irizarry M.F."/>
            <person name="Montalvo-Rodriguez R."/>
        </authorList>
    </citation>
    <scope>NUCLEOTIDE SEQUENCE [LARGE SCALE GENOMIC DNA]</scope>
    <source>
        <strain evidence="2 3">MC1A</strain>
    </source>
</reference>
<dbReference type="EMBL" id="LNAL01000008">
    <property type="protein sequence ID" value="KUG06932.1"/>
    <property type="molecule type" value="Genomic_DNA"/>
</dbReference>
<gene>
    <name evidence="2" type="ORF">ASU33_06300</name>
</gene>
<organism evidence="2 3">
    <name type="scientific">Solirubrum puertoriconensis</name>
    <dbReference type="NCBI Taxonomy" id="1751427"/>
    <lineage>
        <taxon>Bacteria</taxon>
        <taxon>Pseudomonadati</taxon>
        <taxon>Bacteroidota</taxon>
        <taxon>Cytophagia</taxon>
        <taxon>Cytophagales</taxon>
    </lineage>
</organism>
<protein>
    <submittedName>
        <fullName evidence="2">Uncharacterized protein</fullName>
    </submittedName>
</protein>